<feature type="region of interest" description="Disordered" evidence="3">
    <location>
        <begin position="23"/>
        <end position="51"/>
    </location>
</feature>
<reference evidence="5 6" key="1">
    <citation type="submission" date="2020-08" db="EMBL/GenBank/DDBJ databases">
        <title>Plant Genome Project.</title>
        <authorList>
            <person name="Zhang R.-G."/>
        </authorList>
    </citation>
    <scope>NUCLEOTIDE SEQUENCE [LARGE SCALE GENOMIC DNA]</scope>
    <source>
        <tissue evidence="5">Rhizome</tissue>
    </source>
</reference>
<proteinExistence type="inferred from homology"/>
<dbReference type="GO" id="GO:0002100">
    <property type="term" value="P:tRNA wobble adenosine to inosine editing"/>
    <property type="evidence" value="ECO:0007669"/>
    <property type="project" value="InterPro"/>
</dbReference>
<dbReference type="Gene3D" id="3.40.140.10">
    <property type="entry name" value="Cytidine Deaminase, domain 2"/>
    <property type="match status" value="1"/>
</dbReference>
<comment type="similarity">
    <text evidence="2">Belongs to the cytidine and deoxycytidylate deaminase family. ADAT3 subfamily.</text>
</comment>
<feature type="domain" description="CMP/dCMP-type deaminase" evidence="4">
    <location>
        <begin position="453"/>
        <end position="589"/>
    </location>
</feature>
<dbReference type="PROSITE" id="PS51747">
    <property type="entry name" value="CYT_DCMP_DEAMINASES_2"/>
    <property type="match status" value="1"/>
</dbReference>
<evidence type="ECO:0000256" key="3">
    <source>
        <dbReference type="SAM" id="MobiDB-lite"/>
    </source>
</evidence>
<comment type="caution">
    <text evidence="5">The sequence shown here is derived from an EMBL/GenBank/DDBJ whole genome shotgun (WGS) entry which is preliminary data.</text>
</comment>
<dbReference type="InterPro" id="IPR016193">
    <property type="entry name" value="Cytidine_deaminase-like"/>
</dbReference>
<dbReference type="PANTHER" id="PTHR11079:SF156">
    <property type="entry name" value="INACTIVE TRNA-SPECIFIC ADENOSINE DEAMINASE-LIKE PROTEIN 3-RELATED"/>
    <property type="match status" value="1"/>
</dbReference>
<dbReference type="EMBL" id="JACMSC010000020">
    <property type="protein sequence ID" value="KAG6471980.1"/>
    <property type="molecule type" value="Genomic_DNA"/>
</dbReference>
<dbReference type="AlphaFoldDB" id="A0A8J5EPX0"/>
<accession>A0A8J5EPX0</accession>
<dbReference type="Proteomes" id="UP000734854">
    <property type="component" value="Unassembled WGS sequence"/>
</dbReference>
<evidence type="ECO:0000313" key="5">
    <source>
        <dbReference type="EMBL" id="KAG6471980.1"/>
    </source>
</evidence>
<keyword evidence="6" id="KW-1185">Reference proteome</keyword>
<dbReference type="SUPFAM" id="SSF53927">
    <property type="entry name" value="Cytidine deaminase-like"/>
    <property type="match status" value="1"/>
</dbReference>
<evidence type="ECO:0000256" key="1">
    <source>
        <dbReference type="ARBA" id="ARBA00022694"/>
    </source>
</evidence>
<evidence type="ECO:0000256" key="2">
    <source>
        <dbReference type="ARBA" id="ARBA00038160"/>
    </source>
</evidence>
<dbReference type="GO" id="GO:0005634">
    <property type="term" value="C:nucleus"/>
    <property type="evidence" value="ECO:0007669"/>
    <property type="project" value="TreeGrafter"/>
</dbReference>
<dbReference type="GO" id="GO:0046872">
    <property type="term" value="F:metal ion binding"/>
    <property type="evidence" value="ECO:0007669"/>
    <property type="project" value="UniProtKB-KW"/>
</dbReference>
<evidence type="ECO:0000313" key="6">
    <source>
        <dbReference type="Proteomes" id="UP000734854"/>
    </source>
</evidence>
<dbReference type="InterPro" id="IPR002125">
    <property type="entry name" value="CMP_dCMP_dom"/>
</dbReference>
<gene>
    <name evidence="5" type="ORF">ZIOFF_069435</name>
</gene>
<sequence length="612" mass="68535">MEKYLIFKIHFYLLTLDSAHSISRPPPGRPPLSSFSLSGPRPASDVAGRRCCPPETPVSRALLHARRHPDCPGAAAPIRVRPQATPQPLPSRRLSPLDLRLSSWTSADPITAGPHSTPPAIARAPVTLSTVTLRQCRAQPLLCQHNRPCWTSAEVEEEEGKHRLKASFGVVYLKTLGDMLEAMKWEIIHIHNEPDSSLEVHTVEVLVSNIEPKLANSIVRQLNQVCPLDNLRHVKRVQRRTSQGKVELSVILCLADEHEKDTEAVPIGIQPFIRAYNLCPIRTKVAKYPARSKEEWEEQCKIWPTSFHPSTKSDCDGVATLSDEDMKMIFHYMKVAIQQTKLCYSGAKVLNAAVIVDPVSRKVIASANDQTHPLLTTSEPSARYGCIDRCVATTVPPESHPNTAGSNQNTTVQKFSLRTCSDIFAGVSCLNPWDWAAQELGKQNSLVKRENKFTWHPLRHAALVAIENAAERDRKLFPNSEVSESKSEALDVLLHTADKCPSKRQKIEEQIINKEVSDNLKPTEIMRPYLCTGFDIYLVWEPCPMCAMALVHQRIRRIFYALPNPNIGALGSVYKLQAEKSLNHHYSVFRISVPEQDIEELILNTSDNTSQC</sequence>
<feature type="region of interest" description="Disordered" evidence="3">
    <location>
        <begin position="72"/>
        <end position="92"/>
    </location>
</feature>
<protein>
    <recommendedName>
        <fullName evidence="4">CMP/dCMP-type deaminase domain-containing protein</fullName>
    </recommendedName>
</protein>
<name>A0A8J5EPX0_ZINOF</name>
<feature type="compositionally biased region" description="Low complexity" evidence="3">
    <location>
        <begin position="31"/>
        <end position="42"/>
    </location>
</feature>
<keyword evidence="1" id="KW-0819">tRNA processing</keyword>
<organism evidence="5 6">
    <name type="scientific">Zingiber officinale</name>
    <name type="common">Ginger</name>
    <name type="synonym">Amomum zingiber</name>
    <dbReference type="NCBI Taxonomy" id="94328"/>
    <lineage>
        <taxon>Eukaryota</taxon>
        <taxon>Viridiplantae</taxon>
        <taxon>Streptophyta</taxon>
        <taxon>Embryophyta</taxon>
        <taxon>Tracheophyta</taxon>
        <taxon>Spermatophyta</taxon>
        <taxon>Magnoliopsida</taxon>
        <taxon>Liliopsida</taxon>
        <taxon>Zingiberales</taxon>
        <taxon>Zingiberaceae</taxon>
        <taxon>Zingiber</taxon>
    </lineage>
</organism>
<dbReference type="GO" id="GO:0052717">
    <property type="term" value="F:tRNA-specific adenosine-34 deaminase activity"/>
    <property type="evidence" value="ECO:0007669"/>
    <property type="project" value="UniProtKB-EC"/>
</dbReference>
<dbReference type="GO" id="GO:0005737">
    <property type="term" value="C:cytoplasm"/>
    <property type="evidence" value="ECO:0007669"/>
    <property type="project" value="TreeGrafter"/>
</dbReference>
<dbReference type="PANTHER" id="PTHR11079">
    <property type="entry name" value="CYTOSINE DEAMINASE FAMILY MEMBER"/>
    <property type="match status" value="1"/>
</dbReference>
<evidence type="ECO:0000259" key="4">
    <source>
        <dbReference type="PROSITE" id="PS51747"/>
    </source>
</evidence>